<protein>
    <submittedName>
        <fullName evidence="3">Probable F420-dependent oxidoreductase, Rv3520c family</fullName>
    </submittedName>
</protein>
<gene>
    <name evidence="3" type="ORF">SAMN04489726_1592</name>
</gene>
<dbReference type="eggNOG" id="COG2141">
    <property type="taxonomic scope" value="Bacteria"/>
</dbReference>
<name>A0A1G9T6G3_ALLAB</name>
<evidence type="ECO:0000313" key="3">
    <source>
        <dbReference type="EMBL" id="SDM43313.1"/>
    </source>
</evidence>
<dbReference type="Gene3D" id="3.20.20.30">
    <property type="entry name" value="Luciferase-like domain"/>
    <property type="match status" value="1"/>
</dbReference>
<accession>A0A1G9T6G3</accession>
<dbReference type="Proteomes" id="UP000183376">
    <property type="component" value="Chromosome I"/>
</dbReference>
<dbReference type="EMBL" id="LT629701">
    <property type="protein sequence ID" value="SDM43313.1"/>
    <property type="molecule type" value="Genomic_DNA"/>
</dbReference>
<organism evidence="3 4">
    <name type="scientific">Allokutzneria albata</name>
    <name type="common">Kibdelosporangium albatum</name>
    <dbReference type="NCBI Taxonomy" id="211114"/>
    <lineage>
        <taxon>Bacteria</taxon>
        <taxon>Bacillati</taxon>
        <taxon>Actinomycetota</taxon>
        <taxon>Actinomycetes</taxon>
        <taxon>Pseudonocardiales</taxon>
        <taxon>Pseudonocardiaceae</taxon>
        <taxon>Allokutzneria</taxon>
    </lineage>
</organism>
<dbReference type="GO" id="GO:0016705">
    <property type="term" value="F:oxidoreductase activity, acting on paired donors, with incorporation or reduction of molecular oxygen"/>
    <property type="evidence" value="ECO:0007669"/>
    <property type="project" value="InterPro"/>
</dbReference>
<dbReference type="CDD" id="cd01097">
    <property type="entry name" value="Tetrahydromethanopterin_reductase"/>
    <property type="match status" value="1"/>
</dbReference>
<evidence type="ECO:0000313" key="4">
    <source>
        <dbReference type="Proteomes" id="UP000183376"/>
    </source>
</evidence>
<dbReference type="SUPFAM" id="SSF51679">
    <property type="entry name" value="Bacterial luciferase-like"/>
    <property type="match status" value="1"/>
</dbReference>
<dbReference type="InterPro" id="IPR019951">
    <property type="entry name" value="F420_OxRdatse_Rv3520c_pred"/>
</dbReference>
<reference evidence="3 4" key="1">
    <citation type="submission" date="2016-10" db="EMBL/GenBank/DDBJ databases">
        <authorList>
            <person name="de Groot N.N."/>
        </authorList>
    </citation>
    <scope>NUCLEOTIDE SEQUENCE [LARGE SCALE GENOMIC DNA]</scope>
    <source>
        <strain evidence="3 4">DSM 44149</strain>
    </source>
</reference>
<dbReference type="InterPro" id="IPR036661">
    <property type="entry name" value="Luciferase-like_sf"/>
</dbReference>
<evidence type="ECO:0000259" key="2">
    <source>
        <dbReference type="Pfam" id="PF00296"/>
    </source>
</evidence>
<dbReference type="PANTHER" id="PTHR43244">
    <property type="match status" value="1"/>
</dbReference>
<dbReference type="NCBIfam" id="TIGR03559">
    <property type="entry name" value="F420_Rv3520c"/>
    <property type="match status" value="1"/>
</dbReference>
<keyword evidence="4" id="KW-1185">Reference proteome</keyword>
<dbReference type="InterPro" id="IPR011251">
    <property type="entry name" value="Luciferase-like_dom"/>
</dbReference>
<keyword evidence="1" id="KW-0560">Oxidoreductase</keyword>
<dbReference type="PANTHER" id="PTHR43244:SF1">
    <property type="entry name" value="5,10-METHYLENETETRAHYDROMETHANOPTERIN REDUCTASE"/>
    <property type="match status" value="1"/>
</dbReference>
<proteinExistence type="predicted"/>
<dbReference type="Pfam" id="PF00296">
    <property type="entry name" value="Bac_luciferase"/>
    <property type="match status" value="1"/>
</dbReference>
<dbReference type="AlphaFoldDB" id="A0A1G9T6G3"/>
<dbReference type="STRING" id="211114.SAMN04489726_1592"/>
<evidence type="ECO:0000256" key="1">
    <source>
        <dbReference type="ARBA" id="ARBA00023002"/>
    </source>
</evidence>
<dbReference type="InterPro" id="IPR050564">
    <property type="entry name" value="F420-G6PD/mer"/>
</dbReference>
<sequence length="358" mass="38372">MLLPVSNVIAVRLGLNLGYWGAGNDADNLELAKEADRLGYSVVWAAEAYGSDAPTVLSWVAAQTERVDVGSAVMQIPARTPAMTAMTAATLDTLSGGRFRLGLGVSGPQVSEGWHGVRFDKPLGRTREYVDVVRAALRRERLTYDGEHYTLPLPDGPGKAVKLTVHPVREEIPVYLAAVGPKNLELAGEIGDGWLAIFFSPEHFAEPLAQVRAGREKAGKTLEGFDVVPTVPLVIGDDWKACADNVRAYCALYIGGMGSRKKNFYKELATRMGYGAAAQEIQEKFLAKDYLGAAAAVPLEFIDQTSLLGPAERVADRMQAMAEAGVTTLSVSVMLQDHEQGKAALRTAVDALEKSGVA</sequence>
<feature type="domain" description="Luciferase-like" evidence="2">
    <location>
        <begin position="26"/>
        <end position="327"/>
    </location>
</feature>